<reference evidence="1" key="1">
    <citation type="journal article" date="2020" name="Stud. Mycol.">
        <title>101 Dothideomycetes genomes: a test case for predicting lifestyles and emergence of pathogens.</title>
        <authorList>
            <person name="Haridas S."/>
            <person name="Albert R."/>
            <person name="Binder M."/>
            <person name="Bloem J."/>
            <person name="Labutti K."/>
            <person name="Salamov A."/>
            <person name="Andreopoulos B."/>
            <person name="Baker S."/>
            <person name="Barry K."/>
            <person name="Bills G."/>
            <person name="Bluhm B."/>
            <person name="Cannon C."/>
            <person name="Castanera R."/>
            <person name="Culley D."/>
            <person name="Daum C."/>
            <person name="Ezra D."/>
            <person name="Gonzalez J."/>
            <person name="Henrissat B."/>
            <person name="Kuo A."/>
            <person name="Liang C."/>
            <person name="Lipzen A."/>
            <person name="Lutzoni F."/>
            <person name="Magnuson J."/>
            <person name="Mondo S."/>
            <person name="Nolan M."/>
            <person name="Ohm R."/>
            <person name="Pangilinan J."/>
            <person name="Park H.-J."/>
            <person name="Ramirez L."/>
            <person name="Alfaro M."/>
            <person name="Sun H."/>
            <person name="Tritt A."/>
            <person name="Yoshinaga Y."/>
            <person name="Zwiers L.-H."/>
            <person name="Turgeon B."/>
            <person name="Goodwin S."/>
            <person name="Spatafora J."/>
            <person name="Crous P."/>
            <person name="Grigoriev I."/>
        </authorList>
    </citation>
    <scope>NUCLEOTIDE SEQUENCE</scope>
    <source>
        <strain evidence="1">ATCC 16933</strain>
    </source>
</reference>
<name>A0A6A6NXM2_9PEZI</name>
<accession>A0A6A6NXM2</accession>
<dbReference type="Pfam" id="PF14273">
    <property type="entry name" value="DUF4360"/>
    <property type="match status" value="1"/>
</dbReference>
<feature type="non-terminal residue" evidence="1">
    <location>
        <position position="194"/>
    </location>
</feature>
<dbReference type="OrthoDB" id="152248at2759"/>
<protein>
    <recommendedName>
        <fullName evidence="3">Secreted protein</fullName>
    </recommendedName>
</protein>
<dbReference type="PANTHER" id="PTHR38847:SF1">
    <property type="entry name" value="PSEUDOURIDINE SYNTHASE RSUA_RLUA-LIKE DOMAIN-CONTAINING PROTEIN"/>
    <property type="match status" value="1"/>
</dbReference>
<dbReference type="PANTHER" id="PTHR38847">
    <property type="match status" value="1"/>
</dbReference>
<evidence type="ECO:0000313" key="1">
    <source>
        <dbReference type="EMBL" id="KAF2456459.1"/>
    </source>
</evidence>
<dbReference type="Proteomes" id="UP000799766">
    <property type="component" value="Unassembled WGS sequence"/>
</dbReference>
<proteinExistence type="predicted"/>
<evidence type="ECO:0000313" key="2">
    <source>
        <dbReference type="Proteomes" id="UP000799766"/>
    </source>
</evidence>
<dbReference type="AlphaFoldDB" id="A0A6A6NXM2"/>
<keyword evidence="2" id="KW-1185">Reference proteome</keyword>
<dbReference type="EMBL" id="MU001683">
    <property type="protein sequence ID" value="KAF2456459.1"/>
    <property type="molecule type" value="Genomic_DNA"/>
</dbReference>
<feature type="non-terminal residue" evidence="1">
    <location>
        <position position="1"/>
    </location>
</feature>
<sequence length="194" mass="21331">LATASPVTKRQNGPSGHEVEIQAISYGGTGCPDNSVQGIISDDLTTMTLTFDAYTVQSGPDIPATERRKFCQLQMKLKYPSGFQYSIFSADYRGYASLSEGVTGTCTSTYYFSGQTDQVSLPSTFEGPIDDNYLKHDEVDAGTTVWSPCGEQGMLNIKSEVRLSPFTSEAVNLLTVDTVDTKFTQKYYMQWQPC</sequence>
<organism evidence="1 2">
    <name type="scientific">Lineolata rhizophorae</name>
    <dbReference type="NCBI Taxonomy" id="578093"/>
    <lineage>
        <taxon>Eukaryota</taxon>
        <taxon>Fungi</taxon>
        <taxon>Dikarya</taxon>
        <taxon>Ascomycota</taxon>
        <taxon>Pezizomycotina</taxon>
        <taxon>Dothideomycetes</taxon>
        <taxon>Dothideomycetes incertae sedis</taxon>
        <taxon>Lineolatales</taxon>
        <taxon>Lineolataceae</taxon>
        <taxon>Lineolata</taxon>
    </lineage>
</organism>
<dbReference type="InterPro" id="IPR025649">
    <property type="entry name" value="DUF4360"/>
</dbReference>
<evidence type="ECO:0008006" key="3">
    <source>
        <dbReference type="Google" id="ProtNLM"/>
    </source>
</evidence>
<gene>
    <name evidence="1" type="ORF">BDY21DRAFT_273949</name>
</gene>